<organism evidence="3 4">
    <name type="scientific">Acinetobacter pittii</name>
    <name type="common">Acinetobacter genomosp. 3</name>
    <dbReference type="NCBI Taxonomy" id="48296"/>
    <lineage>
        <taxon>Bacteria</taxon>
        <taxon>Pseudomonadati</taxon>
        <taxon>Pseudomonadota</taxon>
        <taxon>Gammaproteobacteria</taxon>
        <taxon>Moraxellales</taxon>
        <taxon>Moraxellaceae</taxon>
        <taxon>Acinetobacter</taxon>
        <taxon>Acinetobacter calcoaceticus/baumannii complex</taxon>
    </lineage>
</organism>
<reference evidence="3 4" key="1">
    <citation type="submission" date="2020-03" db="EMBL/GenBank/DDBJ databases">
        <authorList>
            <person name="Zhang L."/>
            <person name="Han X."/>
            <person name="Chen Y."/>
            <person name="Yu Y."/>
        </authorList>
    </citation>
    <scope>NUCLEOTIDE SEQUENCE [LARGE SCALE GENOMIC DNA]</scope>
    <source>
        <strain evidence="3 4">A1254</strain>
    </source>
</reference>
<dbReference type="Pfam" id="PF14415">
    <property type="entry name" value="DUF4424"/>
    <property type="match status" value="1"/>
</dbReference>
<dbReference type="EMBL" id="CP049806">
    <property type="protein sequence ID" value="QIT18441.1"/>
    <property type="molecule type" value="Genomic_DNA"/>
</dbReference>
<evidence type="ECO:0000259" key="2">
    <source>
        <dbReference type="Pfam" id="PF14415"/>
    </source>
</evidence>
<accession>A0A6H0FVR4</accession>
<protein>
    <submittedName>
        <fullName evidence="3">DUF4424 family protein</fullName>
    </submittedName>
</protein>
<dbReference type="AlphaFoldDB" id="A0A6H0FVR4"/>
<gene>
    <name evidence="3" type="ORF">G8E09_12310</name>
</gene>
<evidence type="ECO:0000313" key="3">
    <source>
        <dbReference type="EMBL" id="QIT18441.1"/>
    </source>
</evidence>
<feature type="domain" description="DUF4424" evidence="2">
    <location>
        <begin position="26"/>
        <end position="314"/>
    </location>
</feature>
<dbReference type="InterPro" id="IPR025538">
    <property type="entry name" value="DUF4424"/>
</dbReference>
<evidence type="ECO:0000256" key="1">
    <source>
        <dbReference type="SAM" id="SignalP"/>
    </source>
</evidence>
<name>A0A6H0FVR4_ACIPI</name>
<feature type="chain" id="PRO_5026020339" evidence="1">
    <location>
        <begin position="27"/>
        <end position="320"/>
    </location>
</feature>
<keyword evidence="1" id="KW-0732">Signal</keyword>
<dbReference type="Proteomes" id="UP000501692">
    <property type="component" value="Chromosome"/>
</dbReference>
<evidence type="ECO:0000313" key="4">
    <source>
        <dbReference type="Proteomes" id="UP000501692"/>
    </source>
</evidence>
<dbReference type="Gene3D" id="2.60.40.3680">
    <property type="match status" value="1"/>
</dbReference>
<feature type="signal peptide" evidence="1">
    <location>
        <begin position="1"/>
        <end position="26"/>
    </location>
</feature>
<proteinExistence type="predicted"/>
<sequence length="320" mass="37034">MTERFKMKTFALTFAVLASLSTYGLANDSTGYVGTGGIQYLKNSQIAMQSEDLFISKKLIKVDYLYKNLSNKDVTETILFPLPRIDNFFESDFAHTEQLLKSFKIVVDGKNIKPEMHVRTFIQKDEKSPLIDATDEFKQCGFSEKDMLNPWTRTNYDYEYYLDKLKQCNKPQIQKILAKFKKDDVIPWSSQVIYSWKQTFKANGLTKIHHEYKPLVGGSVALYPDEYNQQFCMDKQFKQGLKKASAENSPFSALGYILTTGANWAKPIENFKLTIERDKDELVSFCWDGPVKKISPTQFQITKTKFVPKKDLDIIFVRVR</sequence>